<dbReference type="AlphaFoldDB" id="A0A2T4BK27"/>
<evidence type="ECO:0000256" key="1">
    <source>
        <dbReference type="ARBA" id="ARBA00004123"/>
    </source>
</evidence>
<dbReference type="Proteomes" id="UP000241546">
    <property type="component" value="Unassembled WGS sequence"/>
</dbReference>
<evidence type="ECO:0000313" key="5">
    <source>
        <dbReference type="Proteomes" id="UP000241546"/>
    </source>
</evidence>
<dbReference type="GeneID" id="36602021"/>
<dbReference type="RefSeq" id="XP_024752983.1">
    <property type="nucleotide sequence ID" value="XM_024893903.1"/>
</dbReference>
<proteinExistence type="predicted"/>
<dbReference type="PANTHER" id="PTHR31001:SF49">
    <property type="entry name" value="ZN(II)2CYS6 TRANSCRIPTION FACTOR (EUROFUNG)"/>
    <property type="match status" value="1"/>
</dbReference>
<comment type="subcellular location">
    <subcellularLocation>
        <location evidence="1">Nucleus</location>
    </subcellularLocation>
</comment>
<keyword evidence="2" id="KW-0539">Nucleus</keyword>
<evidence type="ECO:0000313" key="4">
    <source>
        <dbReference type="EMBL" id="PTB69663.1"/>
    </source>
</evidence>
<name>A0A2T4BK27_9HYPO</name>
<evidence type="ECO:0000256" key="2">
    <source>
        <dbReference type="ARBA" id="ARBA00023242"/>
    </source>
</evidence>
<dbReference type="EMBL" id="KZ680208">
    <property type="protein sequence ID" value="PTB69663.1"/>
    <property type="molecule type" value="Genomic_DNA"/>
</dbReference>
<reference evidence="5" key="1">
    <citation type="submission" date="2016-07" db="EMBL/GenBank/DDBJ databases">
        <title>Multiple horizontal gene transfer events from other fungi enriched the ability of initially mycotrophic Trichoderma (Ascomycota) to feed on dead plant biomass.</title>
        <authorList>
            <consortium name="DOE Joint Genome Institute"/>
            <person name="Atanasova L."/>
            <person name="Chenthamara K."/>
            <person name="Zhang J."/>
            <person name="Grujic M."/>
            <person name="Henrissat B."/>
            <person name="Kuo A."/>
            <person name="Aerts A."/>
            <person name="Salamov A."/>
            <person name="Lipzen A."/>
            <person name="Labutti K."/>
            <person name="Barry K."/>
            <person name="Miao Y."/>
            <person name="Rahimi M.J."/>
            <person name="Shen Q."/>
            <person name="Grigoriev I.V."/>
            <person name="Kubicek C.P."/>
            <person name="Druzhinina I.S."/>
        </authorList>
    </citation>
    <scope>NUCLEOTIDE SEQUENCE [LARGE SCALE GENOMIC DNA]</scope>
    <source>
        <strain evidence="5">TUCIM 6016</strain>
    </source>
</reference>
<evidence type="ECO:0008006" key="6">
    <source>
        <dbReference type="Google" id="ProtNLM"/>
    </source>
</evidence>
<gene>
    <name evidence="4" type="ORF">BBK36DRAFT_1156231</name>
</gene>
<evidence type="ECO:0000256" key="3">
    <source>
        <dbReference type="SAM" id="MobiDB-lite"/>
    </source>
</evidence>
<dbReference type="CDD" id="cd12148">
    <property type="entry name" value="fungal_TF_MHR"/>
    <property type="match status" value="1"/>
</dbReference>
<protein>
    <recommendedName>
        <fullName evidence="6">Transcription factor domain-containing protein</fullName>
    </recommendedName>
</protein>
<keyword evidence="5" id="KW-1185">Reference proteome</keyword>
<dbReference type="GO" id="GO:0005634">
    <property type="term" value="C:nucleus"/>
    <property type="evidence" value="ECO:0007669"/>
    <property type="project" value="UniProtKB-SubCell"/>
</dbReference>
<feature type="region of interest" description="Disordered" evidence="3">
    <location>
        <begin position="1"/>
        <end position="31"/>
    </location>
</feature>
<sequence>MQDDACDVRPPTNLLDDDFDEDCASLPPPRPPTDPHPILAYICKSHLCAVMRRVVRHVLAVVGPPAPYAETLALNRELHEWHDSVPACLRIRAIRDTAFTDPNYTIMHRLMLELMYLKSLCILNRPYLTSHKHEPEYSASRQICRESALRILELQAELDVETAPGGRMYEDRFMVSNLTLHHFLLAAMIICLDLSESADIDSKDRLKRILTLRTAYSIWSARSTTSADALHASRVLRAILNRIDSPNTTTTAASFTGSGPIIQIPDSSLAHNLESVRNENGNALPDHAMQQVMPLSGSEMYNSAVDETLLAQDMSFTMPDFEDMFGNIDMLDWVRSTSFSSQLL</sequence>
<dbReference type="PANTHER" id="PTHR31001">
    <property type="entry name" value="UNCHARACTERIZED TRANSCRIPTIONAL REGULATORY PROTEIN"/>
    <property type="match status" value="1"/>
</dbReference>
<dbReference type="OrthoDB" id="4934715at2759"/>
<accession>A0A2T4BK27</accession>
<dbReference type="InterPro" id="IPR050613">
    <property type="entry name" value="Sec_Metabolite_Reg"/>
</dbReference>
<organism evidence="4 5">
    <name type="scientific">Trichoderma citrinoviride</name>
    <dbReference type="NCBI Taxonomy" id="58853"/>
    <lineage>
        <taxon>Eukaryota</taxon>
        <taxon>Fungi</taxon>
        <taxon>Dikarya</taxon>
        <taxon>Ascomycota</taxon>
        <taxon>Pezizomycotina</taxon>
        <taxon>Sordariomycetes</taxon>
        <taxon>Hypocreomycetidae</taxon>
        <taxon>Hypocreales</taxon>
        <taxon>Hypocreaceae</taxon>
        <taxon>Trichoderma</taxon>
    </lineage>
</organism>